<dbReference type="PANTHER" id="PTHR43707:SF6">
    <property type="entry name" value="ATP PHOSPHORIBOSYLTRANSFERASE REGULATORY SUBUNIT"/>
    <property type="match status" value="1"/>
</dbReference>
<comment type="function">
    <text evidence="9 10">Required for the first step of histidine biosynthesis. May allow the feedback regulation of ATP phosphoribosyltransferase activity by histidine.</text>
</comment>
<evidence type="ECO:0000259" key="12">
    <source>
        <dbReference type="PROSITE" id="PS50862"/>
    </source>
</evidence>
<dbReference type="PROSITE" id="PS01316">
    <property type="entry name" value="ATP_P_PHORIBOSYLTR"/>
    <property type="match status" value="1"/>
</dbReference>
<dbReference type="InterPro" id="IPR006195">
    <property type="entry name" value="aa-tRNA-synth_II"/>
</dbReference>
<dbReference type="CDD" id="cd13595">
    <property type="entry name" value="PBP2_HisGs"/>
    <property type="match status" value="1"/>
</dbReference>
<dbReference type="InterPro" id="IPR013820">
    <property type="entry name" value="ATP_PRibTrfase_cat"/>
</dbReference>
<dbReference type="NCBIfam" id="TIGR00070">
    <property type="entry name" value="hisG"/>
    <property type="match status" value="1"/>
</dbReference>
<dbReference type="SUPFAM" id="SSF53850">
    <property type="entry name" value="Periplasmic binding protein-like II"/>
    <property type="match status" value="1"/>
</dbReference>
<dbReference type="GO" id="GO:0005524">
    <property type="term" value="F:ATP binding"/>
    <property type="evidence" value="ECO:0007669"/>
    <property type="project" value="UniProtKB-KW"/>
</dbReference>
<keyword evidence="6 11" id="KW-0328">Glycosyltransferase</keyword>
<dbReference type="Gene3D" id="3.30.930.10">
    <property type="entry name" value="Bira Bifunctional Protein, Domain 2"/>
    <property type="match status" value="1"/>
</dbReference>
<protein>
    <recommendedName>
        <fullName evidence="10 11">Multifunctional fusion protein</fullName>
    </recommendedName>
    <domain>
        <recommendedName>
            <fullName evidence="11">ATP phosphoribosyltransferase</fullName>
            <shortName evidence="11">ATP-PRT</shortName>
            <shortName evidence="11">ATP-PRTase</shortName>
            <ecNumber evidence="11">2.4.2.17</ecNumber>
        </recommendedName>
    </domain>
    <domain>
        <recommendedName>
            <fullName evidence="10">ATP phosphoribosyltransferase regulatory subunit</fullName>
        </recommendedName>
    </domain>
</protein>
<dbReference type="Pfam" id="PF01634">
    <property type="entry name" value="HisG"/>
    <property type="match status" value="1"/>
</dbReference>
<evidence type="ECO:0000256" key="6">
    <source>
        <dbReference type="ARBA" id="ARBA00022676"/>
    </source>
</evidence>
<keyword evidence="11 13" id="KW-0808">Transferase</keyword>
<comment type="subcellular location">
    <subcellularLocation>
        <location evidence="1 11">Cytoplasm</location>
    </subcellularLocation>
</comment>
<dbReference type="InterPro" id="IPR004516">
    <property type="entry name" value="HisRS/HisZ"/>
</dbReference>
<dbReference type="GO" id="GO:0005737">
    <property type="term" value="C:cytoplasm"/>
    <property type="evidence" value="ECO:0007669"/>
    <property type="project" value="UniProtKB-SubCell"/>
</dbReference>
<organism evidence="13 14">
    <name type="scientific">Slackia piriformis</name>
    <dbReference type="NCBI Taxonomy" id="626934"/>
    <lineage>
        <taxon>Bacteria</taxon>
        <taxon>Bacillati</taxon>
        <taxon>Actinomycetota</taxon>
        <taxon>Coriobacteriia</taxon>
        <taxon>Eggerthellales</taxon>
        <taxon>Eggerthellaceae</taxon>
        <taxon>Slackia</taxon>
    </lineage>
</organism>
<keyword evidence="7 11" id="KW-0368">Histidine biosynthesis</keyword>
<dbReference type="AlphaFoldDB" id="A0A943UZR2"/>
<dbReference type="InterPro" id="IPR018198">
    <property type="entry name" value="ATP_PRibTrfase_CS"/>
</dbReference>
<dbReference type="GO" id="GO:0006427">
    <property type="term" value="P:histidyl-tRNA aminoacylation"/>
    <property type="evidence" value="ECO:0007669"/>
    <property type="project" value="TreeGrafter"/>
</dbReference>
<feature type="domain" description="Aminoacyl-transfer RNA synthetases class-II family profile" evidence="12">
    <location>
        <begin position="20"/>
        <end position="337"/>
    </location>
</feature>
<comment type="domain">
    <text evidence="11">Lacks the C-terminal regulatory region which is replaced by HisZ.</text>
</comment>
<dbReference type="InterPro" id="IPR045864">
    <property type="entry name" value="aa-tRNA-synth_II/BPL/LPL"/>
</dbReference>
<reference evidence="13" key="1">
    <citation type="submission" date="2021-02" db="EMBL/GenBank/DDBJ databases">
        <title>Infant gut strain persistence is associated with maternal origin, phylogeny, and functional potential including surface adhesion and iron acquisition.</title>
        <authorList>
            <person name="Lou Y.C."/>
        </authorList>
    </citation>
    <scope>NUCLEOTIDE SEQUENCE</scope>
    <source>
        <strain evidence="13">L2_039_000G1_dasL2_039_000G1_concoct_11</strain>
    </source>
</reference>
<comment type="similarity">
    <text evidence="11">Belongs to the ATP phosphoribosyltransferase family. Short subfamily.</text>
</comment>
<comment type="subunit">
    <text evidence="11">Heteromultimer composed of HisG and HisZ subunits.</text>
</comment>
<evidence type="ECO:0000256" key="8">
    <source>
        <dbReference type="ARBA" id="ARBA00024861"/>
    </source>
</evidence>
<dbReference type="InterPro" id="IPR024893">
    <property type="entry name" value="ATP_PRibTrfase_HisG_short"/>
</dbReference>
<evidence type="ECO:0000256" key="7">
    <source>
        <dbReference type="ARBA" id="ARBA00023102"/>
    </source>
</evidence>
<dbReference type="Pfam" id="PF13393">
    <property type="entry name" value="tRNA-synt_His"/>
    <property type="match status" value="1"/>
</dbReference>
<evidence type="ECO:0000313" key="14">
    <source>
        <dbReference type="Proteomes" id="UP000727506"/>
    </source>
</evidence>
<evidence type="ECO:0000256" key="3">
    <source>
        <dbReference type="ARBA" id="ARBA00005539"/>
    </source>
</evidence>
<evidence type="ECO:0000256" key="11">
    <source>
        <dbReference type="HAMAP-Rule" id="MF_01018"/>
    </source>
</evidence>
<dbReference type="CDD" id="cd00773">
    <property type="entry name" value="HisRS-like_core"/>
    <property type="match status" value="1"/>
</dbReference>
<comment type="similarity">
    <text evidence="3 10">Belongs to the class-II aminoacyl-tRNA synthetase family. HisZ subfamily.</text>
</comment>
<dbReference type="PROSITE" id="PS50862">
    <property type="entry name" value="AA_TRNA_LIGASE_II"/>
    <property type="match status" value="1"/>
</dbReference>
<evidence type="ECO:0000256" key="9">
    <source>
        <dbReference type="ARBA" id="ARBA00025246"/>
    </source>
</evidence>
<dbReference type="InterPro" id="IPR004517">
    <property type="entry name" value="HisZ"/>
</dbReference>
<name>A0A943UZR2_9ACTN</name>
<comment type="pathway">
    <text evidence="2 11">Amino-acid biosynthesis; L-histidine biosynthesis; L-histidine from 5-phospho-alpha-D-ribose 1-diphosphate: step 1/9.</text>
</comment>
<evidence type="ECO:0000313" key="13">
    <source>
        <dbReference type="EMBL" id="MBS6940100.1"/>
    </source>
</evidence>
<comment type="catalytic activity">
    <reaction evidence="11">
        <text>1-(5-phospho-beta-D-ribosyl)-ATP + diphosphate = 5-phospho-alpha-D-ribose 1-diphosphate + ATP</text>
        <dbReference type="Rhea" id="RHEA:18473"/>
        <dbReference type="ChEBI" id="CHEBI:30616"/>
        <dbReference type="ChEBI" id="CHEBI:33019"/>
        <dbReference type="ChEBI" id="CHEBI:58017"/>
        <dbReference type="ChEBI" id="CHEBI:73183"/>
        <dbReference type="EC" id="2.4.2.17"/>
    </reaction>
</comment>
<keyword evidence="11" id="KW-0067">ATP-binding</keyword>
<dbReference type="Proteomes" id="UP000727506">
    <property type="component" value="Unassembled WGS sequence"/>
</dbReference>
<dbReference type="GO" id="GO:0003879">
    <property type="term" value="F:ATP phosphoribosyltransferase activity"/>
    <property type="evidence" value="ECO:0007669"/>
    <property type="project" value="UniProtKB-UniRule"/>
</dbReference>
<keyword evidence="11" id="KW-0547">Nucleotide-binding</keyword>
<evidence type="ECO:0000256" key="4">
    <source>
        <dbReference type="ARBA" id="ARBA00022490"/>
    </source>
</evidence>
<evidence type="ECO:0000256" key="5">
    <source>
        <dbReference type="ARBA" id="ARBA00022605"/>
    </source>
</evidence>
<accession>A0A943UZR2</accession>
<comment type="function">
    <text evidence="8 11">Catalyzes the condensation of ATP and 5-phosphoribose 1-diphosphate to form N'-(5'-phosphoribosyl)-ATP (PR-ATP). Has a crucial role in the pathway because the rate of histidine biosynthesis seems to be controlled primarily by regulation of HisG enzymatic activity.</text>
</comment>
<dbReference type="HAMAP" id="MF_01018">
    <property type="entry name" value="HisG_Short"/>
    <property type="match status" value="1"/>
</dbReference>
<keyword evidence="4 11" id="KW-0963">Cytoplasm</keyword>
<comment type="miscellaneous">
    <text evidence="10">This function is generally fulfilled by the C-terminal part of HisG, which is missing in some bacteria such as this one.</text>
</comment>
<proteinExistence type="inferred from homology"/>
<dbReference type="PANTHER" id="PTHR43707">
    <property type="entry name" value="HISTIDYL-TRNA SYNTHETASE"/>
    <property type="match status" value="1"/>
</dbReference>
<comment type="caution">
    <text evidence="13">The sequence shown here is derived from an EMBL/GenBank/DDBJ whole genome shotgun (WGS) entry which is preliminary data.</text>
</comment>
<dbReference type="InterPro" id="IPR041715">
    <property type="entry name" value="HisRS-like_core"/>
</dbReference>
<sequence>MKPVCPRGFRDIMPEEALRRERIVRTVGDVFARRGYLPVETPLLEDKRSLEKAACVQDSAFQLFDSDGRLLMVRSDLTMPIARLVATRLERARAPFRLRYAAPIVRDQDRFMRRSRQFTQMGIELIGEKGQAADIEVLSLAADALDAAGVAGWRMACGSVRPMKDLLSVLPLSDCQRRDVLALVHASDLVGLDDFVSSLDIGDAAKRAVSLLCRIGGDASCLARARGLLSSCGAGEEGIDEVEGVLSAARALGFADRITVDFTVMNSFDYYTGVVFGVYADGVSGAIGSGGRYDEAFSRLGKADLPAAGFALSLEQIEEALCRLPGERRAPLRVAVPKGSLFADTVRLFDKAGLDVESLREPGRRLVVHAGDIDYVIVRPSDAPAFVASGGADCGICGNDSLIEAGLDVVQLLDLGYGACRFVVAEPRDAAGAADERRARFGSIRVTTKYPRIAQSYYERKGEQADIVVLHGNIELGPMVGMAERIVDITATGTTLRENGLRIVDDVLECSARFFANPARMRCDDRIRTLADTLAASRKEPA</sequence>
<evidence type="ECO:0000256" key="2">
    <source>
        <dbReference type="ARBA" id="ARBA00004667"/>
    </source>
</evidence>
<gene>
    <name evidence="10" type="primary">hisZ</name>
    <name evidence="11" type="synonym">hisG</name>
    <name evidence="13" type="ORF">KH142_01170</name>
</gene>
<dbReference type="GO" id="GO:0004821">
    <property type="term" value="F:histidine-tRNA ligase activity"/>
    <property type="evidence" value="ECO:0007669"/>
    <property type="project" value="TreeGrafter"/>
</dbReference>
<keyword evidence="5 11" id="KW-0028">Amino-acid biosynthesis</keyword>
<dbReference type="HAMAP" id="MF_00125">
    <property type="entry name" value="HisZ"/>
    <property type="match status" value="1"/>
</dbReference>
<dbReference type="GO" id="GO:0000105">
    <property type="term" value="P:L-histidine biosynthetic process"/>
    <property type="evidence" value="ECO:0007669"/>
    <property type="project" value="UniProtKB-UniRule"/>
</dbReference>
<dbReference type="EMBL" id="JAGZSV010000010">
    <property type="protein sequence ID" value="MBS6940100.1"/>
    <property type="molecule type" value="Genomic_DNA"/>
</dbReference>
<dbReference type="SUPFAM" id="SSF55681">
    <property type="entry name" value="Class II aaRS and biotin synthetases"/>
    <property type="match status" value="1"/>
</dbReference>
<dbReference type="Gene3D" id="3.40.190.10">
    <property type="entry name" value="Periplasmic binding protein-like II"/>
    <property type="match status" value="2"/>
</dbReference>
<evidence type="ECO:0000256" key="10">
    <source>
        <dbReference type="HAMAP-Rule" id="MF_00125"/>
    </source>
</evidence>
<evidence type="ECO:0000256" key="1">
    <source>
        <dbReference type="ARBA" id="ARBA00004496"/>
    </source>
</evidence>
<dbReference type="EC" id="2.4.2.17" evidence="11"/>